<reference evidence="3 4" key="1">
    <citation type="submission" date="2019-03" db="EMBL/GenBank/DDBJ databases">
        <title>Sequencing the genomes of 1000 actinobacteria strains.</title>
        <authorList>
            <person name="Klenk H.-P."/>
        </authorList>
    </citation>
    <scope>NUCLEOTIDE SEQUENCE [LARGE SCALE GENOMIC DNA]</scope>
    <source>
        <strain evidence="3 4">DSM 44969</strain>
    </source>
</reference>
<proteinExistence type="predicted"/>
<feature type="compositionally biased region" description="Low complexity" evidence="1">
    <location>
        <begin position="288"/>
        <end position="309"/>
    </location>
</feature>
<dbReference type="OrthoDB" id="9776710at2"/>
<keyword evidence="2" id="KW-1133">Transmembrane helix</keyword>
<keyword evidence="2" id="KW-0812">Transmembrane</keyword>
<name>A0A4V2PIQ5_PSEEN</name>
<feature type="transmembrane region" description="Helical" evidence="2">
    <location>
        <begin position="51"/>
        <end position="68"/>
    </location>
</feature>
<comment type="caution">
    <text evidence="3">The sequence shown here is derived from an EMBL/GenBank/DDBJ whole genome shotgun (WGS) entry which is preliminary data.</text>
</comment>
<feature type="transmembrane region" description="Helical" evidence="2">
    <location>
        <begin position="80"/>
        <end position="101"/>
    </location>
</feature>
<sequence>MTAASPALLVAVLAAFVGLDGIGRGTALRAVTGTAGRDRGLVLAGTGPQLLLGHVWMVAAAGLLVGLFPRWESAVVASAYWWVLAIAAGLVLRVAALGVAALGIPRPGARTGTGPNAVRSALAATGALATAAGTGGFLAVAAGVWPVLGVPAVIGFDVVVSGWALGVRVPMWTLALVGALLVVPAVVLAAGGAVLGAAVVAVLVVAGVLLARRPVFAGTLLATAAVAPMVARWPDLAVPGSGTVPVAELVTSPAGAALVTGVAGPTFVLVLAVQIWFWRGAGPGPGSSGPAASGAIPLGPGPSGPTSLGAVPADAASPGAGPLDQAPPAPAPSGPDR</sequence>
<keyword evidence="4" id="KW-1185">Reference proteome</keyword>
<evidence type="ECO:0000256" key="2">
    <source>
        <dbReference type="SAM" id="Phobius"/>
    </source>
</evidence>
<feature type="transmembrane region" description="Helical" evidence="2">
    <location>
        <begin position="254"/>
        <end position="278"/>
    </location>
</feature>
<evidence type="ECO:0000256" key="1">
    <source>
        <dbReference type="SAM" id="MobiDB-lite"/>
    </source>
</evidence>
<feature type="transmembrane region" description="Helical" evidence="2">
    <location>
        <begin position="121"/>
        <end position="140"/>
    </location>
</feature>
<dbReference type="EMBL" id="SMFZ01000001">
    <property type="protein sequence ID" value="TCK25556.1"/>
    <property type="molecule type" value="Genomic_DNA"/>
</dbReference>
<dbReference type="AlphaFoldDB" id="A0A4V2PIQ5"/>
<accession>A0A4V2PIQ5</accession>
<dbReference type="Proteomes" id="UP000295560">
    <property type="component" value="Unassembled WGS sequence"/>
</dbReference>
<keyword evidence="2" id="KW-0472">Membrane</keyword>
<feature type="compositionally biased region" description="Pro residues" evidence="1">
    <location>
        <begin position="325"/>
        <end position="337"/>
    </location>
</feature>
<feature type="transmembrane region" description="Helical" evidence="2">
    <location>
        <begin position="215"/>
        <end position="234"/>
    </location>
</feature>
<gene>
    <name evidence="3" type="ORF">EV378_1369</name>
</gene>
<protein>
    <submittedName>
        <fullName evidence="3">Cytochrome bd-type quinol oxidase subunit 2</fullName>
    </submittedName>
</protein>
<evidence type="ECO:0000313" key="3">
    <source>
        <dbReference type="EMBL" id="TCK25556.1"/>
    </source>
</evidence>
<feature type="transmembrane region" description="Helical" evidence="2">
    <location>
        <begin position="147"/>
        <end position="166"/>
    </location>
</feature>
<dbReference type="RefSeq" id="WP_132421879.1">
    <property type="nucleotide sequence ID" value="NZ_SMFZ01000001.1"/>
</dbReference>
<organism evidence="3 4">
    <name type="scientific">Pseudonocardia endophytica</name>
    <dbReference type="NCBI Taxonomy" id="401976"/>
    <lineage>
        <taxon>Bacteria</taxon>
        <taxon>Bacillati</taxon>
        <taxon>Actinomycetota</taxon>
        <taxon>Actinomycetes</taxon>
        <taxon>Pseudonocardiales</taxon>
        <taxon>Pseudonocardiaceae</taxon>
        <taxon>Pseudonocardia</taxon>
    </lineage>
</organism>
<feature type="region of interest" description="Disordered" evidence="1">
    <location>
        <begin position="288"/>
        <end position="337"/>
    </location>
</feature>
<feature type="transmembrane region" description="Helical" evidence="2">
    <location>
        <begin position="172"/>
        <end position="203"/>
    </location>
</feature>
<evidence type="ECO:0000313" key="4">
    <source>
        <dbReference type="Proteomes" id="UP000295560"/>
    </source>
</evidence>